<accession>A0AAX4Q493</accession>
<proteinExistence type="predicted"/>
<name>A0AAX4Q493_9CAUD</name>
<organism evidence="1 2">
    <name type="scientific">Enterobacter phage KKP_3711</name>
    <dbReference type="NCBI Taxonomy" id="3109398"/>
    <lineage>
        <taxon>Viruses</taxon>
        <taxon>Duplodnaviria</taxon>
        <taxon>Heunggongvirae</taxon>
        <taxon>Uroviricota</taxon>
        <taxon>Caudoviricetes</taxon>
        <taxon>Demerecviridae</taxon>
        <taxon>Markadamsvirinae</taxon>
    </lineage>
</organism>
<sequence length="83" mass="9529">MSDLLPKPEYSHLGSPSKEKLALDKLGGFSKRTVEFADYENKKFKFFGIRYHGFGDKDLIIKYKEKSGSVEVGEIKFVDKVHE</sequence>
<dbReference type="Proteomes" id="UP001437386">
    <property type="component" value="Segment"/>
</dbReference>
<gene>
    <name evidence="1" type="ORF">U7154_000135</name>
</gene>
<dbReference type="EMBL" id="PP579741">
    <property type="protein sequence ID" value="XAG95902.1"/>
    <property type="molecule type" value="Genomic_DNA"/>
</dbReference>
<protein>
    <submittedName>
        <fullName evidence="1">Uncharacterized protein</fullName>
    </submittedName>
</protein>
<evidence type="ECO:0000313" key="1">
    <source>
        <dbReference type="EMBL" id="XAG95902.1"/>
    </source>
</evidence>
<evidence type="ECO:0000313" key="2">
    <source>
        <dbReference type="Proteomes" id="UP001437386"/>
    </source>
</evidence>
<reference evidence="1 2" key="1">
    <citation type="submission" date="2024-04" db="EMBL/GenBank/DDBJ databases">
        <authorList>
            <person name="Wojcicki M."/>
            <person name="Srednicka P."/>
            <person name="Shymialevich D."/>
            <person name="Sokolowska B."/>
        </authorList>
    </citation>
    <scope>NUCLEOTIDE SEQUENCE [LARGE SCALE GENOMIC DNA]</scope>
</reference>
<keyword evidence="2" id="KW-1185">Reference proteome</keyword>